<dbReference type="GO" id="GO:0005886">
    <property type="term" value="C:plasma membrane"/>
    <property type="evidence" value="ECO:0007669"/>
    <property type="project" value="UniProtKB-SubCell"/>
</dbReference>
<evidence type="ECO:0000256" key="6">
    <source>
        <dbReference type="ARBA" id="ARBA00022989"/>
    </source>
</evidence>
<dbReference type="GO" id="GO:0071555">
    <property type="term" value="P:cell wall organization"/>
    <property type="evidence" value="ECO:0007669"/>
    <property type="project" value="UniProtKB-UniRule"/>
</dbReference>
<comment type="similarity">
    <text evidence="8 9">Belongs to the MurJ/MviN family.</text>
</comment>
<dbReference type="Pfam" id="PF03023">
    <property type="entry name" value="MurJ"/>
    <property type="match status" value="1"/>
</dbReference>
<evidence type="ECO:0000256" key="2">
    <source>
        <dbReference type="ARBA" id="ARBA00022475"/>
    </source>
</evidence>
<evidence type="ECO:0000256" key="7">
    <source>
        <dbReference type="ARBA" id="ARBA00023136"/>
    </source>
</evidence>
<feature type="transmembrane region" description="Helical" evidence="8">
    <location>
        <begin position="382"/>
        <end position="402"/>
    </location>
</feature>
<feature type="transmembrane region" description="Helical" evidence="8">
    <location>
        <begin position="133"/>
        <end position="152"/>
    </location>
</feature>
<protein>
    <recommendedName>
        <fullName evidence="8">Probable lipid II flippase MurJ</fullName>
    </recommendedName>
</protein>
<feature type="transmembrane region" description="Helical" evidence="8">
    <location>
        <begin position="12"/>
        <end position="33"/>
    </location>
</feature>
<keyword evidence="8 9" id="KW-0813">Transport</keyword>
<dbReference type="EMBL" id="JAKNID010000057">
    <property type="protein sequence ID" value="MCG4565842.1"/>
    <property type="molecule type" value="Genomic_DNA"/>
</dbReference>
<dbReference type="GO" id="GO:0015648">
    <property type="term" value="F:lipid-linked peptidoglycan transporter activity"/>
    <property type="evidence" value="ECO:0007669"/>
    <property type="project" value="UniProtKB-UniRule"/>
</dbReference>
<feature type="transmembrane region" description="Helical" evidence="8">
    <location>
        <begin position="228"/>
        <end position="248"/>
    </location>
</feature>
<feature type="transmembrane region" description="Helical" evidence="8">
    <location>
        <begin position="311"/>
        <end position="333"/>
    </location>
</feature>
<evidence type="ECO:0000256" key="3">
    <source>
        <dbReference type="ARBA" id="ARBA00022692"/>
    </source>
</evidence>
<dbReference type="CDD" id="cd13123">
    <property type="entry name" value="MATE_MurJ_like"/>
    <property type="match status" value="1"/>
</dbReference>
<dbReference type="Proteomes" id="UP001108123">
    <property type="component" value="Unassembled WGS sequence"/>
</dbReference>
<feature type="transmembrane region" description="Helical" evidence="8">
    <location>
        <begin position="159"/>
        <end position="179"/>
    </location>
</feature>
<dbReference type="GO" id="GO:0008360">
    <property type="term" value="P:regulation of cell shape"/>
    <property type="evidence" value="ECO:0007669"/>
    <property type="project" value="UniProtKB-UniRule"/>
</dbReference>
<accession>A0A9Q4ADR8</accession>
<feature type="transmembrane region" description="Helical" evidence="8">
    <location>
        <begin position="91"/>
        <end position="113"/>
    </location>
</feature>
<evidence type="ECO:0000256" key="5">
    <source>
        <dbReference type="ARBA" id="ARBA00022984"/>
    </source>
</evidence>
<reference evidence="10" key="1">
    <citation type="submission" date="2022-01" db="EMBL/GenBank/DDBJ databases">
        <title>Collection of gut derived symbiotic bacterial strains cultured from healthy donors.</title>
        <authorList>
            <person name="Lin H."/>
            <person name="Kohout C."/>
            <person name="Waligurski E."/>
            <person name="Pamer E.G."/>
        </authorList>
    </citation>
    <scope>NUCLEOTIDE SEQUENCE</scope>
    <source>
        <strain evidence="10">MSK.14.39</strain>
    </source>
</reference>
<comment type="caution">
    <text evidence="10">The sequence shown here is derived from an EMBL/GenBank/DDBJ whole genome shotgun (WGS) entry which is preliminary data.</text>
</comment>
<keyword evidence="3 8" id="KW-0812">Transmembrane</keyword>
<keyword evidence="6 8" id="KW-1133">Transmembrane helix</keyword>
<keyword evidence="8 9" id="KW-0961">Cell wall biogenesis/degradation</keyword>
<feature type="transmembrane region" description="Helical" evidence="8">
    <location>
        <begin position="45"/>
        <end position="71"/>
    </location>
</feature>
<feature type="transmembrane region" description="Helical" evidence="8">
    <location>
        <begin position="475"/>
        <end position="499"/>
    </location>
</feature>
<evidence type="ECO:0000256" key="4">
    <source>
        <dbReference type="ARBA" id="ARBA00022960"/>
    </source>
</evidence>
<feature type="transmembrane region" description="Helical" evidence="8">
    <location>
        <begin position="185"/>
        <end position="207"/>
    </location>
</feature>
<dbReference type="PANTHER" id="PTHR47019:SF1">
    <property type="entry name" value="LIPID II FLIPPASE MURJ"/>
    <property type="match status" value="1"/>
</dbReference>
<comment type="pathway">
    <text evidence="8">Cell wall biogenesis; peptidoglycan biosynthesis.</text>
</comment>
<keyword evidence="5 8" id="KW-0573">Peptidoglycan synthesis</keyword>
<dbReference type="NCBIfam" id="TIGR01695">
    <property type="entry name" value="murJ_mviN"/>
    <property type="match status" value="1"/>
</dbReference>
<evidence type="ECO:0000256" key="8">
    <source>
        <dbReference type="HAMAP-Rule" id="MF_02078"/>
    </source>
</evidence>
<dbReference type="HAMAP" id="MF_02078">
    <property type="entry name" value="MurJ_MviN"/>
    <property type="match status" value="1"/>
</dbReference>
<keyword evidence="4 8" id="KW-0133">Cell shape</keyword>
<dbReference type="PANTHER" id="PTHR47019">
    <property type="entry name" value="LIPID II FLIPPASE MURJ"/>
    <property type="match status" value="1"/>
</dbReference>
<keyword evidence="11" id="KW-1185">Reference proteome</keyword>
<evidence type="ECO:0000256" key="1">
    <source>
        <dbReference type="ARBA" id="ARBA00004651"/>
    </source>
</evidence>
<feature type="transmembrane region" description="Helical" evidence="8">
    <location>
        <begin position="408"/>
        <end position="429"/>
    </location>
</feature>
<dbReference type="GO" id="GO:0009252">
    <property type="term" value="P:peptidoglycan biosynthetic process"/>
    <property type="evidence" value="ECO:0007669"/>
    <property type="project" value="UniProtKB-UniRule"/>
</dbReference>
<comment type="subcellular location">
    <subcellularLocation>
        <location evidence="1 8">Cell membrane</location>
        <topology evidence="1 8">Multi-pass membrane protein</topology>
    </subcellularLocation>
</comment>
<dbReference type="AlphaFoldDB" id="A0A9Q4ADR8"/>
<feature type="transmembrane region" description="Helical" evidence="8">
    <location>
        <begin position="441"/>
        <end position="463"/>
    </location>
</feature>
<dbReference type="InterPro" id="IPR004268">
    <property type="entry name" value="MurJ"/>
</dbReference>
<sequence>MSKAKKAAKSAAMIMFFTLASKFLGFVREVLIANKFGSGWETDTYFIAMTATTMVMTMVGTAINTTVIPLFSEIEIKHGKDRKIDYMNNILNVVFFLAIILIVLGWILSPTIIKIIARGFKGEQFDLAVKLNRVGLPIILFMGITFIFKGFLESSESFAAPAAMSLPFNLIYIVFLLGFSNKYGIVALMVASVIATLSQVIIQLPSAKKIGYKYKFKINLKDRYLKKALILTLPVLIGSAINEINVIVDRALASKLAKGSISALTYATRINSIVLGVFVMAIATVVFPMLSKESNKEDNMDSLKEIMGYGINTILIITIPAMIGIIILAEPFVRIFFQRGAFDARATIMTSQAVIYYSIGMVAMALNILLNRVYYSLQDTRTPMINAAISVGINIGLSLILVKLMGHGGLALATSIASISTTLLLINSLRKKLGSIDIKNYLTCFIKSIIASLIMGIIVYSIYNGLFPLAGGRKILDLLIFLVSVGIGVAIYFGLCYLFKIEEIKMIIDKVKVRIKK</sequence>
<proteinExistence type="inferred from homology"/>
<feature type="transmembrane region" description="Helical" evidence="8">
    <location>
        <begin position="353"/>
        <end position="370"/>
    </location>
</feature>
<dbReference type="RefSeq" id="WP_226808509.1">
    <property type="nucleotide sequence ID" value="NZ_JAJBNW010000070.1"/>
</dbReference>
<gene>
    <name evidence="8 10" type="primary">murJ</name>
    <name evidence="10" type="ORF">L0P62_10305</name>
</gene>
<name>A0A9Q4ADR8_9FIRM</name>
<dbReference type="GO" id="GO:0034204">
    <property type="term" value="P:lipid translocation"/>
    <property type="evidence" value="ECO:0007669"/>
    <property type="project" value="TreeGrafter"/>
</dbReference>
<keyword evidence="7 8" id="KW-0472">Membrane</keyword>
<organism evidence="10 11">
    <name type="scientific">Anaerosalibacter bizertensis</name>
    <dbReference type="NCBI Taxonomy" id="932217"/>
    <lineage>
        <taxon>Bacteria</taxon>
        <taxon>Bacillati</taxon>
        <taxon>Bacillota</taxon>
        <taxon>Tissierellia</taxon>
        <taxon>Tissierellales</taxon>
        <taxon>Sporanaerobacteraceae</taxon>
        <taxon>Anaerosalibacter</taxon>
    </lineage>
</organism>
<dbReference type="InterPro" id="IPR051050">
    <property type="entry name" value="Lipid_II_flippase_MurJ/MviN"/>
</dbReference>
<evidence type="ECO:0000256" key="9">
    <source>
        <dbReference type="PIRNR" id="PIRNR002869"/>
    </source>
</evidence>
<keyword evidence="2 8" id="KW-1003">Cell membrane</keyword>
<evidence type="ECO:0000313" key="11">
    <source>
        <dbReference type="Proteomes" id="UP001108123"/>
    </source>
</evidence>
<dbReference type="PRINTS" id="PR01806">
    <property type="entry name" value="VIRFACTRMVIN"/>
</dbReference>
<evidence type="ECO:0000313" key="10">
    <source>
        <dbReference type="EMBL" id="MCG4565842.1"/>
    </source>
</evidence>
<comment type="function">
    <text evidence="8 9">Involved in peptidoglycan biosynthesis. Transports lipid-linked peptidoglycan precursors from the inner to the outer leaflet of the cytoplasmic membrane.</text>
</comment>
<dbReference type="PIRSF" id="PIRSF002869">
    <property type="entry name" value="MviN"/>
    <property type="match status" value="1"/>
</dbReference>
<feature type="transmembrane region" description="Helical" evidence="8">
    <location>
        <begin position="268"/>
        <end position="290"/>
    </location>
</feature>